<dbReference type="Pfam" id="PF02784">
    <property type="entry name" value="Orn_Arg_deC_N"/>
    <property type="match status" value="1"/>
</dbReference>
<keyword evidence="5" id="KW-1185">Reference proteome</keyword>
<organism evidence="4 5">
    <name type="scientific">Natronocella acetinitrilica</name>
    <dbReference type="NCBI Taxonomy" id="414046"/>
    <lineage>
        <taxon>Bacteria</taxon>
        <taxon>Pseudomonadati</taxon>
        <taxon>Pseudomonadota</taxon>
        <taxon>Gammaproteobacteria</taxon>
        <taxon>Chromatiales</taxon>
        <taxon>Ectothiorhodospiraceae</taxon>
        <taxon>Natronocella</taxon>
    </lineage>
</organism>
<dbReference type="Proteomes" id="UP001205843">
    <property type="component" value="Unassembled WGS sequence"/>
</dbReference>
<dbReference type="EMBL" id="JALJXV010000002">
    <property type="protein sequence ID" value="MCP1673596.1"/>
    <property type="molecule type" value="Genomic_DNA"/>
</dbReference>
<gene>
    <name evidence="4" type="ORF">J2T57_000695</name>
</gene>
<dbReference type="RefSeq" id="WP_253474279.1">
    <property type="nucleotide sequence ID" value="NZ_JALJXV010000002.1"/>
</dbReference>
<evidence type="ECO:0000259" key="3">
    <source>
        <dbReference type="Pfam" id="PF02784"/>
    </source>
</evidence>
<comment type="caution">
    <text evidence="4">The sequence shown here is derived from an EMBL/GenBank/DDBJ whole genome shotgun (WGS) entry which is preliminary data.</text>
</comment>
<dbReference type="InterPro" id="IPR029066">
    <property type="entry name" value="PLP-binding_barrel"/>
</dbReference>
<protein>
    <submittedName>
        <fullName evidence="4">Diaminopimelate decarboxylase</fullName>
        <ecNumber evidence="4">4.1.1.20</ecNumber>
    </submittedName>
</protein>
<dbReference type="InterPro" id="IPR022644">
    <property type="entry name" value="De-COase2_N"/>
</dbReference>
<dbReference type="EC" id="4.1.1.20" evidence="4"/>
<dbReference type="SUPFAM" id="SSF50621">
    <property type="entry name" value="Alanine racemase C-terminal domain-like"/>
    <property type="match status" value="1"/>
</dbReference>
<evidence type="ECO:0000313" key="5">
    <source>
        <dbReference type="Proteomes" id="UP001205843"/>
    </source>
</evidence>
<dbReference type="PANTHER" id="PTHR43727">
    <property type="entry name" value="DIAMINOPIMELATE DECARBOXYLASE"/>
    <property type="match status" value="1"/>
</dbReference>
<comment type="cofactor">
    <cofactor evidence="1">
        <name>pyridoxal 5'-phosphate</name>
        <dbReference type="ChEBI" id="CHEBI:597326"/>
    </cofactor>
</comment>
<keyword evidence="2" id="KW-0663">Pyridoxal phosphate</keyword>
<accession>A0AAE3KAM3</accession>
<name>A0AAE3KAM3_9GAMM</name>
<dbReference type="PANTHER" id="PTHR43727:SF2">
    <property type="entry name" value="GROUP IV DECARBOXYLASE"/>
    <property type="match status" value="1"/>
</dbReference>
<dbReference type="GO" id="GO:0008836">
    <property type="term" value="F:diaminopimelate decarboxylase activity"/>
    <property type="evidence" value="ECO:0007669"/>
    <property type="project" value="UniProtKB-EC"/>
</dbReference>
<dbReference type="AlphaFoldDB" id="A0AAE3KAM3"/>
<dbReference type="Gene3D" id="3.20.20.10">
    <property type="entry name" value="Alanine racemase"/>
    <property type="match status" value="1"/>
</dbReference>
<dbReference type="GO" id="GO:0009089">
    <property type="term" value="P:lysine biosynthetic process via diaminopimelate"/>
    <property type="evidence" value="ECO:0007669"/>
    <property type="project" value="TreeGrafter"/>
</dbReference>
<keyword evidence="4" id="KW-0456">Lyase</keyword>
<evidence type="ECO:0000256" key="2">
    <source>
        <dbReference type="ARBA" id="ARBA00022898"/>
    </source>
</evidence>
<feature type="domain" description="Orn/DAP/Arg decarboxylase 2 N-terminal" evidence="3">
    <location>
        <begin position="76"/>
        <end position="271"/>
    </location>
</feature>
<dbReference type="Gene3D" id="2.40.37.10">
    <property type="entry name" value="Lyase, Ornithine Decarboxylase, Chain A, domain 1"/>
    <property type="match status" value="1"/>
</dbReference>
<evidence type="ECO:0000313" key="4">
    <source>
        <dbReference type="EMBL" id="MCP1673596.1"/>
    </source>
</evidence>
<dbReference type="InterPro" id="IPR009006">
    <property type="entry name" value="Ala_racemase/Decarboxylase_C"/>
</dbReference>
<dbReference type="SUPFAM" id="SSF51419">
    <property type="entry name" value="PLP-binding barrel"/>
    <property type="match status" value="1"/>
</dbReference>
<evidence type="ECO:0000256" key="1">
    <source>
        <dbReference type="ARBA" id="ARBA00001933"/>
    </source>
</evidence>
<sequence>MNTQCPHAIDMQTDNNSEFLPPLTAIAAPWMTEFLSDPAFLDELLQQHGSPINIIHTGPFGENYNYLIQAIDRHQLPRLIFFARKANRCKAFVKESKRLGLGVDTASYQELKECLELGCDPRKLVMTAAVKDEPLMRLAIEHDVLMVLDNEDECRLANQLSKERGKLTDIGVRISGFHDEGEKLYSRFGFDTGHVLEFITSRIGKEKDYGSLRFDGFHFHLNGYSSRMRSEALLQSIHLADNLLTQGIRTSFIDMGGGIPVNYLSSSSEWKTFWSELAKAVLRERSPITFGNTGLGYELINGRLHGKQKVYPYYNELSKGDFLDAVLSYQKTSGDTPASLLHAKGIELRMEPGRSLLDQTGLTMAKVVHRKRDSNGDWLIGLAMNKSQLGSSSADFLCDPVLVQNDRDKSQTRPTPVFLTGGYCLEQDIILQRKIVLPCLPKTGDILVFLNTAGYLMHFYETRSHLFEFAKNLVMEENSGALAVY</sequence>
<proteinExistence type="predicted"/>
<reference evidence="4" key="1">
    <citation type="submission" date="2022-03" db="EMBL/GenBank/DDBJ databases">
        <title>Genomic Encyclopedia of Type Strains, Phase III (KMG-III): the genomes of soil and plant-associated and newly described type strains.</title>
        <authorList>
            <person name="Whitman W."/>
        </authorList>
    </citation>
    <scope>NUCLEOTIDE SEQUENCE</scope>
    <source>
        <strain evidence="4">ANL 6-2</strain>
    </source>
</reference>